<keyword evidence="4" id="KW-1185">Reference proteome</keyword>
<evidence type="ECO:0000313" key="3">
    <source>
        <dbReference type="EMBL" id="PXX19545.1"/>
    </source>
</evidence>
<comment type="caution">
    <text evidence="3">The sequence shown here is derived from an EMBL/GenBank/DDBJ whole genome shotgun (WGS) entry which is preliminary data.</text>
</comment>
<dbReference type="InterPro" id="IPR041268">
    <property type="entry name" value="HU-CCDC81_bac_2"/>
</dbReference>
<name>A0A318HYV6_9BACT</name>
<dbReference type="Pfam" id="PF18175">
    <property type="entry name" value="HU-CCDC81_bac_2"/>
    <property type="match status" value="1"/>
</dbReference>
<dbReference type="InterPro" id="IPR007730">
    <property type="entry name" value="SPOR-like_dom"/>
</dbReference>
<protein>
    <recommendedName>
        <fullName evidence="2">SPOR domain-containing protein</fullName>
    </recommendedName>
</protein>
<dbReference type="STRING" id="1122991.GCA_000613445_00928"/>
<reference evidence="3 4" key="1">
    <citation type="submission" date="2018-05" db="EMBL/GenBank/DDBJ databases">
        <title>Genomic Encyclopedia of Type Strains, Phase I: the one thousand microbial genomes (KMG-I) project.</title>
        <authorList>
            <person name="Kyrpides N."/>
        </authorList>
    </citation>
    <scope>NUCLEOTIDE SEQUENCE [LARGE SCALE GENOMIC DNA]</scope>
    <source>
        <strain evidence="3 4">DSM 15611</strain>
    </source>
</reference>
<dbReference type="AlphaFoldDB" id="A0A318HYV6"/>
<sequence>MIELHRHIEILLLDNDCVIIPDFGGFMAHHVEARYDDGDHTFLPPSRTLGFNRQLRLNDSLLAQSYVEAYDLSYPEALTRIANEVEEMRQHLHNEGYYELNDLGVLYYAENGTYTFEPCESGILTPSLYGLNSIDILRLQTIETINAEQSIELTNKEEEKTTTKVIQSENKPILLEMDNTANALSNSIEENSDDSRVKDGELIIPVAWLRNAVAICIAIVAILLFPSTVTEGEVNTVSHSMVDTGLLSTMMPKEMIKGQENITEIKAPIPSPAKSPAKKNEPAEVENSAKSNDTFYCLVLASRITKRNANLFTQMMKDKGYSETEVLANDKDVKVVYGRYETMNEAQAAYYKLHKNADFKDCWVMRKSANN</sequence>
<dbReference type="InterPro" id="IPR040495">
    <property type="entry name" value="HU-CCDC81_bac_1"/>
</dbReference>
<evidence type="ECO:0000259" key="2">
    <source>
        <dbReference type="PROSITE" id="PS51724"/>
    </source>
</evidence>
<dbReference type="EMBL" id="QJJX01000035">
    <property type="protein sequence ID" value="PXX19545.1"/>
    <property type="molecule type" value="Genomic_DNA"/>
</dbReference>
<dbReference type="PROSITE" id="PS51724">
    <property type="entry name" value="SPOR"/>
    <property type="match status" value="1"/>
</dbReference>
<dbReference type="InterPro" id="IPR036680">
    <property type="entry name" value="SPOR-like_sf"/>
</dbReference>
<dbReference type="RefSeq" id="WP_110370451.1">
    <property type="nucleotide sequence ID" value="NZ_QJJX01000035.1"/>
</dbReference>
<accession>A0A318HYV6</accession>
<feature type="domain" description="SPOR" evidence="2">
    <location>
        <begin position="290"/>
        <end position="366"/>
    </location>
</feature>
<dbReference type="SUPFAM" id="SSF110997">
    <property type="entry name" value="Sporulation related repeat"/>
    <property type="match status" value="1"/>
</dbReference>
<evidence type="ECO:0000256" key="1">
    <source>
        <dbReference type="SAM" id="MobiDB-lite"/>
    </source>
</evidence>
<dbReference type="Proteomes" id="UP000248314">
    <property type="component" value="Unassembled WGS sequence"/>
</dbReference>
<dbReference type="GeneID" id="84899231"/>
<dbReference type="Pfam" id="PF18174">
    <property type="entry name" value="HU-CCDC81_bac_1"/>
    <property type="match status" value="1"/>
</dbReference>
<proteinExistence type="predicted"/>
<evidence type="ECO:0000313" key="4">
    <source>
        <dbReference type="Proteomes" id="UP000248314"/>
    </source>
</evidence>
<feature type="region of interest" description="Disordered" evidence="1">
    <location>
        <begin position="267"/>
        <end position="286"/>
    </location>
</feature>
<dbReference type="GO" id="GO:0042834">
    <property type="term" value="F:peptidoglycan binding"/>
    <property type="evidence" value="ECO:0007669"/>
    <property type="project" value="InterPro"/>
</dbReference>
<gene>
    <name evidence="3" type="ORF">EJ73_02327</name>
</gene>
<organism evidence="3 4">
    <name type="scientific">Hoylesella shahii DSM 15611 = JCM 12083</name>
    <dbReference type="NCBI Taxonomy" id="1122991"/>
    <lineage>
        <taxon>Bacteria</taxon>
        <taxon>Pseudomonadati</taxon>
        <taxon>Bacteroidota</taxon>
        <taxon>Bacteroidia</taxon>
        <taxon>Bacteroidales</taxon>
        <taxon>Prevotellaceae</taxon>
        <taxon>Hoylesella</taxon>
    </lineage>
</organism>